<proteinExistence type="predicted"/>
<dbReference type="SUPFAM" id="SSF55811">
    <property type="entry name" value="Nudix"/>
    <property type="match status" value="1"/>
</dbReference>
<dbReference type="Pfam" id="PF00293">
    <property type="entry name" value="NUDIX"/>
    <property type="match status" value="1"/>
</dbReference>
<organism evidence="3 4">
    <name type="scientific">Candidatus Uhrbacteria bacterium CG_4_10_14_0_8_um_filter_58_22</name>
    <dbReference type="NCBI Taxonomy" id="1975029"/>
    <lineage>
        <taxon>Bacteria</taxon>
        <taxon>Candidatus Uhriibacteriota</taxon>
    </lineage>
</organism>
<feature type="domain" description="Nudix hydrolase" evidence="2">
    <location>
        <begin position="46"/>
        <end position="176"/>
    </location>
</feature>
<dbReference type="PROSITE" id="PS00893">
    <property type="entry name" value="NUDIX_BOX"/>
    <property type="match status" value="1"/>
</dbReference>
<gene>
    <name evidence="3" type="ORF">COY93_02390</name>
</gene>
<dbReference type="InterPro" id="IPR000086">
    <property type="entry name" value="NUDIX_hydrolase_dom"/>
</dbReference>
<dbReference type="InterPro" id="IPR020084">
    <property type="entry name" value="NUDIX_hydrolase_CS"/>
</dbReference>
<protein>
    <recommendedName>
        <fullName evidence="2">Nudix hydrolase domain-containing protein</fullName>
    </recommendedName>
</protein>
<dbReference type="InterPro" id="IPR015797">
    <property type="entry name" value="NUDIX_hydrolase-like_dom_sf"/>
</dbReference>
<dbReference type="EMBL" id="PFLC01000027">
    <property type="protein sequence ID" value="PIY62822.1"/>
    <property type="molecule type" value="Genomic_DNA"/>
</dbReference>
<evidence type="ECO:0000256" key="1">
    <source>
        <dbReference type="ARBA" id="ARBA00022801"/>
    </source>
</evidence>
<dbReference type="Gene3D" id="3.90.79.10">
    <property type="entry name" value="Nucleoside Triphosphate Pyrophosphohydrolase"/>
    <property type="match status" value="1"/>
</dbReference>
<keyword evidence="1" id="KW-0378">Hydrolase</keyword>
<evidence type="ECO:0000313" key="4">
    <source>
        <dbReference type="Proteomes" id="UP000230973"/>
    </source>
</evidence>
<dbReference type="GO" id="GO:0016787">
    <property type="term" value="F:hydrolase activity"/>
    <property type="evidence" value="ECO:0007669"/>
    <property type="project" value="UniProtKB-KW"/>
</dbReference>
<comment type="caution">
    <text evidence="3">The sequence shown here is derived from an EMBL/GenBank/DDBJ whole genome shotgun (WGS) entry which is preliminary data.</text>
</comment>
<evidence type="ECO:0000313" key="3">
    <source>
        <dbReference type="EMBL" id="PIY62822.1"/>
    </source>
</evidence>
<reference evidence="4" key="1">
    <citation type="submission" date="2017-09" db="EMBL/GenBank/DDBJ databases">
        <title>Depth-based differentiation of microbial function through sediment-hosted aquifers and enrichment of novel symbionts in the deep terrestrial subsurface.</title>
        <authorList>
            <person name="Probst A.J."/>
            <person name="Ladd B."/>
            <person name="Jarett J.K."/>
            <person name="Geller-Mcgrath D.E."/>
            <person name="Sieber C.M.K."/>
            <person name="Emerson J.B."/>
            <person name="Anantharaman K."/>
            <person name="Thomas B.C."/>
            <person name="Malmstrom R."/>
            <person name="Stieglmeier M."/>
            <person name="Klingl A."/>
            <person name="Woyke T."/>
            <person name="Ryan C.M."/>
            <person name="Banfield J.F."/>
        </authorList>
    </citation>
    <scope>NUCLEOTIDE SEQUENCE [LARGE SCALE GENOMIC DNA]</scope>
</reference>
<accession>A0A2M7QBK0</accession>
<sequence length="195" mass="22304">MQIERPKSKQPIPDDARRVFRGVVFDVYQWEQELFDGTKTTFEKLKRPDTVVVFPVLDDGRIVLTEQEQPGKEPFIGATGGRVDEGEGILEAAKRELLEESGYEASRFHLWDAQQPISKIDWTVFVFIAKGLKQVADMSLDAGERIELKPVSFDEFVEIGLSERFGEKEIAPRLYEAKLDPDKMAELRKLFDPLS</sequence>
<dbReference type="AlphaFoldDB" id="A0A2M7QBK0"/>
<evidence type="ECO:0000259" key="2">
    <source>
        <dbReference type="PROSITE" id="PS51462"/>
    </source>
</evidence>
<dbReference type="PROSITE" id="PS51462">
    <property type="entry name" value="NUDIX"/>
    <property type="match status" value="1"/>
</dbReference>
<name>A0A2M7QBK0_9BACT</name>
<dbReference type="Proteomes" id="UP000230973">
    <property type="component" value="Unassembled WGS sequence"/>
</dbReference>